<evidence type="ECO:0000313" key="2">
    <source>
        <dbReference type="EMBL" id="CAF1292607.1"/>
    </source>
</evidence>
<sequence length="98" mass="10884">MANQRLTTGSLLRYLRGNTTEKATLQVVGIKTIDSKTDDPSGASKRYRLMLSDGKATFSSCMLGTQMNKLIETNSLKENSIVRIDRVMVNSIDKQNGR</sequence>
<feature type="domain" description="Replication factor-A protein 1 N-terminal" evidence="1">
    <location>
        <begin position="6"/>
        <end position="94"/>
    </location>
</feature>
<gene>
    <name evidence="2" type="ORF">JYZ213_LOCUS31859</name>
</gene>
<accession>A0A815DEI2</accession>
<name>A0A815DEI2_9BILA</name>
<dbReference type="Pfam" id="PF04057">
    <property type="entry name" value="Rep-A_N"/>
    <property type="match status" value="1"/>
</dbReference>
<comment type="caution">
    <text evidence="2">The sequence shown here is derived from an EMBL/GenBank/DDBJ whole genome shotgun (WGS) entry which is preliminary data.</text>
</comment>
<dbReference type="InterPro" id="IPR007199">
    <property type="entry name" value="Rep_factor-A_N"/>
</dbReference>
<organism evidence="2 3">
    <name type="scientific">Adineta steineri</name>
    <dbReference type="NCBI Taxonomy" id="433720"/>
    <lineage>
        <taxon>Eukaryota</taxon>
        <taxon>Metazoa</taxon>
        <taxon>Spiralia</taxon>
        <taxon>Gnathifera</taxon>
        <taxon>Rotifera</taxon>
        <taxon>Eurotatoria</taxon>
        <taxon>Bdelloidea</taxon>
        <taxon>Adinetida</taxon>
        <taxon>Adinetidae</taxon>
        <taxon>Adineta</taxon>
    </lineage>
</organism>
<evidence type="ECO:0000313" key="3">
    <source>
        <dbReference type="Proteomes" id="UP000663845"/>
    </source>
</evidence>
<dbReference type="GO" id="GO:0005634">
    <property type="term" value="C:nucleus"/>
    <property type="evidence" value="ECO:0007669"/>
    <property type="project" value="InterPro"/>
</dbReference>
<evidence type="ECO:0000259" key="1">
    <source>
        <dbReference type="Pfam" id="PF04057"/>
    </source>
</evidence>
<reference evidence="2" key="1">
    <citation type="submission" date="2021-02" db="EMBL/GenBank/DDBJ databases">
        <authorList>
            <person name="Nowell W R."/>
        </authorList>
    </citation>
    <scope>NUCLEOTIDE SEQUENCE</scope>
</reference>
<dbReference type="Proteomes" id="UP000663845">
    <property type="component" value="Unassembled WGS sequence"/>
</dbReference>
<protein>
    <recommendedName>
        <fullName evidence="1">Replication factor-A protein 1 N-terminal domain-containing protein</fullName>
    </recommendedName>
</protein>
<proteinExistence type="predicted"/>
<dbReference type="SUPFAM" id="SSF50249">
    <property type="entry name" value="Nucleic acid-binding proteins"/>
    <property type="match status" value="1"/>
</dbReference>
<dbReference type="InterPro" id="IPR012340">
    <property type="entry name" value="NA-bd_OB-fold"/>
</dbReference>
<dbReference type="Gene3D" id="2.40.50.140">
    <property type="entry name" value="Nucleic acid-binding proteins"/>
    <property type="match status" value="1"/>
</dbReference>
<dbReference type="EMBL" id="CAJNOG010000551">
    <property type="protein sequence ID" value="CAF1292607.1"/>
    <property type="molecule type" value="Genomic_DNA"/>
</dbReference>
<dbReference type="GO" id="GO:0006260">
    <property type="term" value="P:DNA replication"/>
    <property type="evidence" value="ECO:0007669"/>
    <property type="project" value="InterPro"/>
</dbReference>
<dbReference type="AlphaFoldDB" id="A0A815DEI2"/>
<dbReference type="GO" id="GO:0003677">
    <property type="term" value="F:DNA binding"/>
    <property type="evidence" value="ECO:0007669"/>
    <property type="project" value="InterPro"/>
</dbReference>